<reference evidence="1 2" key="1">
    <citation type="submission" date="2024-04" db="EMBL/GenBank/DDBJ databases">
        <title>WGS of bacteria from Torrens River.</title>
        <authorList>
            <person name="Wyrsch E.R."/>
            <person name="Drigo B."/>
        </authorList>
    </citation>
    <scope>NUCLEOTIDE SEQUENCE [LARGE SCALE GENOMIC DNA]</scope>
    <source>
        <strain evidence="1 2">TWI391</strain>
    </source>
</reference>
<dbReference type="RefSeq" id="WP_183914308.1">
    <property type="nucleotide sequence ID" value="NZ_JBDJLH010000015.1"/>
</dbReference>
<protein>
    <submittedName>
        <fullName evidence="1">Uncharacterized protein</fullName>
    </submittedName>
</protein>
<keyword evidence="2" id="KW-1185">Reference proteome</keyword>
<name>A0ABV0C0X1_9SPHI</name>
<dbReference type="Proteomes" id="UP001409291">
    <property type="component" value="Unassembled WGS sequence"/>
</dbReference>
<comment type="caution">
    <text evidence="1">The sequence shown here is derived from an EMBL/GenBank/DDBJ whole genome shotgun (WGS) entry which is preliminary data.</text>
</comment>
<accession>A0ABV0C0X1</accession>
<sequence length="655" mass="72358">MSYLHLPRLTFSGDFLSDVSTVNNDTQHYNNATFEPSFQLPGQNSSNGWWNPDGGATFGFQNCQVMQVTAEDGTIITDSSLDGVIGQIVTGGEGRNSGKMVDLDPDQQMVSALWGVTFRILNAQNELLLEGKIKPTSFRDLQLRQTNGGQPNGQPLGGTWTSVLDDVAWGEKAIESPFLQALRAKTHQNKISINLNAFGYYYVHADGRFSLGRILGSIGPWFEGEPELFAPARRLYGIYKNGNVFAGSNFLMNEEQARLSIDLGSSFPVSDSIGTINFEANLYVAVSKNALAMDPSESDVMIPESELLIIGKVPYMKGVDWINGCSGIVDINNISIDIVAALENNQLILVAVNNDNQFLLVAREAIGGYVCRADNFVQRIDTRQAVTVDIYAYRFGKPMPNQGISLALEPATPDTPKENNNPPISATYGNNKPEDGLQFSSYCTTNNIGLAHLDILGNSIHSPRVYIDGQIYWIDYSIENIPADSAMPSVGKRPLPMNVIVNQNMSISVHLRDDFEIPEIPVWSDIAPVMIQFANLYPIMSKFFINFADPNAVVAKKEILKFAFTRDIHDPIYMPVTRDLSENKRLTILKWLDNPIIDNIDLSKAKDLGNSVAENVALESKSSVTTEQQQQLKTANKAKNGSSIRFPELTNLFEF</sequence>
<gene>
    <name evidence="1" type="ORF">ABE541_24240</name>
</gene>
<evidence type="ECO:0000313" key="2">
    <source>
        <dbReference type="Proteomes" id="UP001409291"/>
    </source>
</evidence>
<proteinExistence type="predicted"/>
<dbReference type="EMBL" id="JBDJNQ010000016">
    <property type="protein sequence ID" value="MEN5380397.1"/>
    <property type="molecule type" value="Genomic_DNA"/>
</dbReference>
<evidence type="ECO:0000313" key="1">
    <source>
        <dbReference type="EMBL" id="MEN5380397.1"/>
    </source>
</evidence>
<organism evidence="1 2">
    <name type="scientific">Sphingobacterium kitahiroshimense</name>
    <dbReference type="NCBI Taxonomy" id="470446"/>
    <lineage>
        <taxon>Bacteria</taxon>
        <taxon>Pseudomonadati</taxon>
        <taxon>Bacteroidota</taxon>
        <taxon>Sphingobacteriia</taxon>
        <taxon>Sphingobacteriales</taxon>
        <taxon>Sphingobacteriaceae</taxon>
        <taxon>Sphingobacterium</taxon>
    </lineage>
</organism>